<name>A0ABX8V5N6_9FLAO</name>
<feature type="domain" description="LysM" evidence="2">
    <location>
        <begin position="89"/>
        <end position="133"/>
    </location>
</feature>
<gene>
    <name evidence="3" type="ORF">K1I41_11540</name>
</gene>
<keyword evidence="4" id="KW-1185">Reference proteome</keyword>
<proteinExistence type="predicted"/>
<dbReference type="PROSITE" id="PS51782">
    <property type="entry name" value="LYSM"/>
    <property type="match status" value="3"/>
</dbReference>
<feature type="signal peptide" evidence="1">
    <location>
        <begin position="1"/>
        <end position="20"/>
    </location>
</feature>
<feature type="chain" id="PRO_5047427974" evidence="1">
    <location>
        <begin position="21"/>
        <end position="668"/>
    </location>
</feature>
<dbReference type="SUPFAM" id="SSF53822">
    <property type="entry name" value="Periplasmic binding protein-like I"/>
    <property type="match status" value="1"/>
</dbReference>
<evidence type="ECO:0000259" key="2">
    <source>
        <dbReference type="PROSITE" id="PS51782"/>
    </source>
</evidence>
<dbReference type="SMART" id="SM00257">
    <property type="entry name" value="LysM"/>
    <property type="match status" value="4"/>
</dbReference>
<dbReference type="InterPro" id="IPR036779">
    <property type="entry name" value="LysM_dom_sf"/>
</dbReference>
<dbReference type="EMBL" id="CP080429">
    <property type="protein sequence ID" value="QYJ68144.1"/>
    <property type="molecule type" value="Genomic_DNA"/>
</dbReference>
<dbReference type="PANTHER" id="PTHR33734:SF22">
    <property type="entry name" value="MEMBRANE-BOUND LYTIC MUREIN TRANSGLYCOSYLASE D"/>
    <property type="match status" value="1"/>
</dbReference>
<dbReference type="InterPro" id="IPR018392">
    <property type="entry name" value="LysM"/>
</dbReference>
<sequence length="668" mass="75188">MKTRVFLFFAVLLFATTAFSQTYKKHTVTKGESVKEIAKKYRVTPYDIHRLNPDAKNGITEHMVLLIPTSGTIQTVKPLKTQPSKVVNTIHVLQPSETFYSLSKKYNVAVGDIEKANPTTTKDDLQIGQEIIIPIKGSPITAQIKKAEKIDAKPNADGYIYHTVVTGETKYSIAREYNMTVQLIEELNPEVVDVLPLGYKLKLVTNKVVNNQISITEIVPDPNYMIYVVRPKETFYNLGKKTGLTKEEILALNPEAKDGLKEGMQLKLPKATSAVIDATTTPNTIINNNRTTDLTKSLVRKMPKEIALLLPFNLDRIKADTARAQLLRNDRFLNLTLDFYAGALMAIDSADALGLPLRVKILDTKETTKSCDIVNIKSKLHTTDVVIGPFFPKNVETTASLLGNIPVVSPLSKDYQKKYPNLFQSVPSTTDAKRILFNYILAQGGNVLAITDTKKVSSRNYIKERYPSVKLVVLNEKGAIDEAAFKAMLVKDQTNYVVLETERTGLAINTVKLLAKLLAEYPIQLAVPENNSIFESAEIPLTRLTALKMLYPSVTNDSDTPQKVQFAKAFREKNGRMPNQFATRGFDVTFDIILRLFQEEPFEKVMNTVESEQIDNKFSYIMEDNGYRNTGIYIMHFDENLTVKQVALPTAEIEETEFEEENRFFIED</sequence>
<dbReference type="InterPro" id="IPR028082">
    <property type="entry name" value="Peripla_BP_I"/>
</dbReference>
<dbReference type="SUPFAM" id="SSF54106">
    <property type="entry name" value="LysM domain"/>
    <property type="match status" value="4"/>
</dbReference>
<dbReference type="Gene3D" id="3.40.50.2300">
    <property type="match status" value="2"/>
</dbReference>
<dbReference type="CDD" id="cd00118">
    <property type="entry name" value="LysM"/>
    <property type="match status" value="4"/>
</dbReference>
<keyword evidence="1" id="KW-0732">Signal</keyword>
<reference evidence="3 4" key="1">
    <citation type="submission" date="2021-07" db="EMBL/GenBank/DDBJ databases">
        <title>Flavobacterium WSW3-B6 sp.nov, isolated from seaweed.</title>
        <authorList>
            <person name="Muhammad N."/>
            <person name="Ho H."/>
            <person name="Lee Y.-J."/>
            <person name="Nguyen T."/>
            <person name="Ho J."/>
            <person name="Kim S.-G."/>
        </authorList>
    </citation>
    <scope>NUCLEOTIDE SEQUENCE [LARGE SCALE GENOMIC DNA]</scope>
    <source>
        <strain evidence="3 4">WSW3-B6</strain>
    </source>
</reference>
<dbReference type="RefSeq" id="WP_220640488.1">
    <property type="nucleotide sequence ID" value="NZ_CP080429.1"/>
</dbReference>
<protein>
    <submittedName>
        <fullName evidence="3">LysM peptidoglycan-binding domain-containing protein</fullName>
    </submittedName>
</protein>
<dbReference type="Proteomes" id="UP000825381">
    <property type="component" value="Chromosome"/>
</dbReference>
<accession>A0ABX8V5N6</accession>
<feature type="domain" description="LysM" evidence="2">
    <location>
        <begin position="24"/>
        <end position="67"/>
    </location>
</feature>
<evidence type="ECO:0000256" key="1">
    <source>
        <dbReference type="SAM" id="SignalP"/>
    </source>
</evidence>
<evidence type="ECO:0000313" key="3">
    <source>
        <dbReference type="EMBL" id="QYJ68144.1"/>
    </source>
</evidence>
<dbReference type="Pfam" id="PF01476">
    <property type="entry name" value="LysM"/>
    <property type="match status" value="4"/>
</dbReference>
<feature type="domain" description="LysM" evidence="2">
    <location>
        <begin position="160"/>
        <end position="203"/>
    </location>
</feature>
<organism evidence="3 4">
    <name type="scientific">Flavobacterium litorale</name>
    <dbReference type="NCBI Taxonomy" id="2856519"/>
    <lineage>
        <taxon>Bacteria</taxon>
        <taxon>Pseudomonadati</taxon>
        <taxon>Bacteroidota</taxon>
        <taxon>Flavobacteriia</taxon>
        <taxon>Flavobacteriales</taxon>
        <taxon>Flavobacteriaceae</taxon>
        <taxon>Flavobacterium</taxon>
    </lineage>
</organism>
<dbReference type="PANTHER" id="PTHR33734">
    <property type="entry name" value="LYSM DOMAIN-CONTAINING GPI-ANCHORED PROTEIN 2"/>
    <property type="match status" value="1"/>
</dbReference>
<dbReference type="Gene3D" id="3.10.350.10">
    <property type="entry name" value="LysM domain"/>
    <property type="match status" value="4"/>
</dbReference>
<evidence type="ECO:0000313" key="4">
    <source>
        <dbReference type="Proteomes" id="UP000825381"/>
    </source>
</evidence>